<evidence type="ECO:0000256" key="7">
    <source>
        <dbReference type="ARBA" id="ARBA00022723"/>
    </source>
</evidence>
<keyword evidence="7" id="KW-0479">Metal-binding</keyword>
<dbReference type="Proteomes" id="UP001329430">
    <property type="component" value="Chromosome 5"/>
</dbReference>
<dbReference type="GO" id="GO:0036424">
    <property type="term" value="F:L-phosphoserine phosphatase activity"/>
    <property type="evidence" value="ECO:0007669"/>
    <property type="project" value="InterPro"/>
</dbReference>
<dbReference type="PANTHER" id="PTHR43344">
    <property type="entry name" value="PHOSPHOSERINE PHOSPHATASE"/>
    <property type="match status" value="1"/>
</dbReference>
<dbReference type="CDD" id="cd04309">
    <property type="entry name" value="HAD_PSP_eu"/>
    <property type="match status" value="1"/>
</dbReference>
<feature type="active site" description="Nucleophile" evidence="12">
    <location>
        <position position="17"/>
    </location>
</feature>
<evidence type="ECO:0000256" key="5">
    <source>
        <dbReference type="ARBA" id="ARBA00015196"/>
    </source>
</evidence>
<dbReference type="SUPFAM" id="SSF56784">
    <property type="entry name" value="HAD-like"/>
    <property type="match status" value="1"/>
</dbReference>
<dbReference type="Gene3D" id="1.10.150.210">
    <property type="entry name" value="Phosphoserine phosphatase, domain 2"/>
    <property type="match status" value="1"/>
</dbReference>
<evidence type="ECO:0000256" key="9">
    <source>
        <dbReference type="ARBA" id="ARBA00022842"/>
    </source>
</evidence>
<comment type="caution">
    <text evidence="13">The sequence shown here is derived from an EMBL/GenBank/DDBJ whole genome shotgun (WGS) entry which is preliminary data.</text>
</comment>
<evidence type="ECO:0000313" key="13">
    <source>
        <dbReference type="EMBL" id="KAK5644236.1"/>
    </source>
</evidence>
<comment type="cofactor">
    <cofactor evidence="1">
        <name>Mg(2+)</name>
        <dbReference type="ChEBI" id="CHEBI:18420"/>
    </cofactor>
</comment>
<dbReference type="GO" id="GO:0000287">
    <property type="term" value="F:magnesium ion binding"/>
    <property type="evidence" value="ECO:0007669"/>
    <property type="project" value="TreeGrafter"/>
</dbReference>
<evidence type="ECO:0000256" key="1">
    <source>
        <dbReference type="ARBA" id="ARBA00001946"/>
    </source>
</evidence>
<evidence type="ECO:0000256" key="12">
    <source>
        <dbReference type="PIRSR" id="PIRSR604469-1"/>
    </source>
</evidence>
<evidence type="ECO:0000256" key="10">
    <source>
        <dbReference type="ARBA" id="ARBA00023299"/>
    </source>
</evidence>
<dbReference type="PANTHER" id="PTHR43344:SF2">
    <property type="entry name" value="PHOSPHOSERINE PHOSPHATASE"/>
    <property type="match status" value="1"/>
</dbReference>
<dbReference type="GO" id="GO:0005737">
    <property type="term" value="C:cytoplasm"/>
    <property type="evidence" value="ECO:0007669"/>
    <property type="project" value="TreeGrafter"/>
</dbReference>
<dbReference type="InterPro" id="IPR004469">
    <property type="entry name" value="PSP"/>
</dbReference>
<dbReference type="Pfam" id="PF00702">
    <property type="entry name" value="Hydrolase"/>
    <property type="match status" value="1"/>
</dbReference>
<name>A0AAN7VFM2_9COLE</name>
<keyword evidence="10" id="KW-0718">Serine biosynthesis</keyword>
<proteinExistence type="inferred from homology"/>
<organism evidence="13 14">
    <name type="scientific">Pyrocoelia pectoralis</name>
    <dbReference type="NCBI Taxonomy" id="417401"/>
    <lineage>
        <taxon>Eukaryota</taxon>
        <taxon>Metazoa</taxon>
        <taxon>Ecdysozoa</taxon>
        <taxon>Arthropoda</taxon>
        <taxon>Hexapoda</taxon>
        <taxon>Insecta</taxon>
        <taxon>Pterygota</taxon>
        <taxon>Neoptera</taxon>
        <taxon>Endopterygota</taxon>
        <taxon>Coleoptera</taxon>
        <taxon>Polyphaga</taxon>
        <taxon>Elateriformia</taxon>
        <taxon>Elateroidea</taxon>
        <taxon>Lampyridae</taxon>
        <taxon>Lampyrinae</taxon>
        <taxon>Pyrocoelia</taxon>
    </lineage>
</organism>
<comment type="pathway">
    <text evidence="2">Amino-acid biosynthesis; L-serine biosynthesis; L-serine from 3-phospho-D-glycerate: step 3/3.</text>
</comment>
<dbReference type="EMBL" id="JAVRBK010000005">
    <property type="protein sequence ID" value="KAK5644236.1"/>
    <property type="molecule type" value="Genomic_DNA"/>
</dbReference>
<dbReference type="NCBIfam" id="TIGR00338">
    <property type="entry name" value="serB"/>
    <property type="match status" value="1"/>
</dbReference>
<dbReference type="FunFam" id="3.40.50.1000:FF:000077">
    <property type="entry name" value="Phosphoserine phosphatase, chloroplastic"/>
    <property type="match status" value="1"/>
</dbReference>
<dbReference type="GO" id="GO:0006564">
    <property type="term" value="P:L-serine biosynthetic process"/>
    <property type="evidence" value="ECO:0007669"/>
    <property type="project" value="UniProtKB-KW"/>
</dbReference>
<evidence type="ECO:0000256" key="4">
    <source>
        <dbReference type="ARBA" id="ARBA00012640"/>
    </source>
</evidence>
<keyword evidence="6" id="KW-0028">Amino-acid biosynthesis</keyword>
<keyword evidence="14" id="KW-1185">Reference proteome</keyword>
<evidence type="ECO:0000256" key="3">
    <source>
        <dbReference type="ARBA" id="ARBA00009184"/>
    </source>
</evidence>
<accession>A0AAN7VFM2</accession>
<evidence type="ECO:0000256" key="11">
    <source>
        <dbReference type="ARBA" id="ARBA00031693"/>
    </source>
</evidence>
<evidence type="ECO:0000256" key="6">
    <source>
        <dbReference type="ARBA" id="ARBA00022605"/>
    </source>
</evidence>
<dbReference type="NCBIfam" id="TIGR01488">
    <property type="entry name" value="HAD-SF-IB"/>
    <property type="match status" value="1"/>
</dbReference>
<comment type="similarity">
    <text evidence="3">Belongs to the HAD-like hydrolase superfamily. SerB family.</text>
</comment>
<gene>
    <name evidence="13" type="ORF">RI129_008081</name>
</gene>
<protein>
    <recommendedName>
        <fullName evidence="5">Phosphoserine phosphatase</fullName>
        <ecNumber evidence="4">3.1.3.3</ecNumber>
    </recommendedName>
    <alternativeName>
        <fullName evidence="11">O-phosphoserine phosphohydrolase</fullName>
    </alternativeName>
</protein>
<feature type="active site" description="Proton donor" evidence="12">
    <location>
        <position position="19"/>
    </location>
</feature>
<evidence type="ECO:0000313" key="14">
    <source>
        <dbReference type="Proteomes" id="UP001329430"/>
    </source>
</evidence>
<sequence>MEDILKVWLRTDAVCLDVDSTTIQEEGIDELANFCGKGEAIANLTSRAMGGNMTFQESLKQRLEILKPSLGQVEEFLRLKPATFTPAIEELVQILHQNGIPVYLVSGGFRRLIAPVAKRLNIPESHVYANCLLFSDAGEYVGFDEQELTSRSGGKGRVIEMLKKLHAYRNVVMIGDGMTDLEACPPGDAFIGFGGVVVREAVRDKAKWYVKEFRELIECYKK</sequence>
<dbReference type="InterPro" id="IPR050582">
    <property type="entry name" value="HAD-like_SerB"/>
</dbReference>
<dbReference type="Gene3D" id="3.40.50.1000">
    <property type="entry name" value="HAD superfamily/HAD-like"/>
    <property type="match status" value="1"/>
</dbReference>
<dbReference type="InterPro" id="IPR023214">
    <property type="entry name" value="HAD_sf"/>
</dbReference>
<reference evidence="13 14" key="1">
    <citation type="journal article" date="2024" name="Insects">
        <title>An Improved Chromosome-Level Genome Assembly of the Firefly Pyrocoelia pectoralis.</title>
        <authorList>
            <person name="Fu X."/>
            <person name="Meyer-Rochow V.B."/>
            <person name="Ballantyne L."/>
            <person name="Zhu X."/>
        </authorList>
    </citation>
    <scope>NUCLEOTIDE SEQUENCE [LARGE SCALE GENOMIC DNA]</scope>
    <source>
        <strain evidence="13">XCY_ONT2</strain>
    </source>
</reference>
<keyword evidence="8" id="KW-0378">Hydrolase</keyword>
<dbReference type="InterPro" id="IPR036412">
    <property type="entry name" value="HAD-like_sf"/>
</dbReference>
<keyword evidence="9" id="KW-0460">Magnesium</keyword>
<evidence type="ECO:0000256" key="2">
    <source>
        <dbReference type="ARBA" id="ARBA00005135"/>
    </source>
</evidence>
<dbReference type="EC" id="3.1.3.3" evidence="4"/>
<dbReference type="AlphaFoldDB" id="A0AAN7VFM2"/>
<evidence type="ECO:0000256" key="8">
    <source>
        <dbReference type="ARBA" id="ARBA00022801"/>
    </source>
</evidence>